<dbReference type="SUPFAM" id="SSF53756">
    <property type="entry name" value="UDP-Glycosyltransferase/glycogen phosphorylase"/>
    <property type="match status" value="1"/>
</dbReference>
<sequence length="170" mass="19216">MNVGIYAPNRIGDAVLSLPFLNLGRRTFPEARITIVAKAWAAAVFEHHPSVDNIITFDGAQLKGLLPTIRSGRSLRAAGFDRFYLLSDSLRSACLARRCPDVTALPLEAYNILPAFQWADVLVSEASSTIIEFTALDRPIVVCDQLHLRLHHKWRRKKFFQRRMDTELLS</sequence>
<protein>
    <submittedName>
        <fullName evidence="1">Uncharacterized protein</fullName>
    </submittedName>
</protein>
<name>X0W3P6_9ZZZZ</name>
<dbReference type="GO" id="GO:0005829">
    <property type="term" value="C:cytosol"/>
    <property type="evidence" value="ECO:0007669"/>
    <property type="project" value="TreeGrafter"/>
</dbReference>
<dbReference type="PANTHER" id="PTHR30160">
    <property type="entry name" value="TETRAACYLDISACCHARIDE 4'-KINASE-RELATED"/>
    <property type="match status" value="1"/>
</dbReference>
<comment type="caution">
    <text evidence="1">The sequence shown here is derived from an EMBL/GenBank/DDBJ whole genome shotgun (WGS) entry which is preliminary data.</text>
</comment>
<dbReference type="Gene3D" id="3.40.50.2000">
    <property type="entry name" value="Glycogen Phosphorylase B"/>
    <property type="match status" value="1"/>
</dbReference>
<dbReference type="GO" id="GO:0009244">
    <property type="term" value="P:lipopolysaccharide core region biosynthetic process"/>
    <property type="evidence" value="ECO:0007669"/>
    <property type="project" value="TreeGrafter"/>
</dbReference>
<evidence type="ECO:0000313" key="1">
    <source>
        <dbReference type="EMBL" id="GAG25175.1"/>
    </source>
</evidence>
<proteinExistence type="predicted"/>
<dbReference type="GO" id="GO:0008713">
    <property type="term" value="F:ADP-heptose-lipopolysaccharide heptosyltransferase activity"/>
    <property type="evidence" value="ECO:0007669"/>
    <property type="project" value="TreeGrafter"/>
</dbReference>
<dbReference type="PANTHER" id="PTHR30160:SF7">
    <property type="entry name" value="ADP-HEPTOSE--LPS HEPTOSYLTRANSFERASE 2"/>
    <property type="match status" value="1"/>
</dbReference>
<reference evidence="1" key="1">
    <citation type="journal article" date="2014" name="Front. Microbiol.">
        <title>High frequency of phylogenetically diverse reductive dehalogenase-homologous genes in deep subseafloor sedimentary metagenomes.</title>
        <authorList>
            <person name="Kawai M."/>
            <person name="Futagami T."/>
            <person name="Toyoda A."/>
            <person name="Takaki Y."/>
            <person name="Nishi S."/>
            <person name="Hori S."/>
            <person name="Arai W."/>
            <person name="Tsubouchi T."/>
            <person name="Morono Y."/>
            <person name="Uchiyama I."/>
            <person name="Ito T."/>
            <person name="Fujiyama A."/>
            <person name="Inagaki F."/>
            <person name="Takami H."/>
        </authorList>
    </citation>
    <scope>NUCLEOTIDE SEQUENCE</scope>
    <source>
        <strain evidence="1">Expedition CK06-06</strain>
    </source>
</reference>
<gene>
    <name evidence="1" type="ORF">S01H1_57262</name>
</gene>
<dbReference type="InterPro" id="IPR051199">
    <property type="entry name" value="LPS_LOS_Heptosyltrfase"/>
</dbReference>
<feature type="non-terminal residue" evidence="1">
    <location>
        <position position="170"/>
    </location>
</feature>
<organism evidence="1">
    <name type="scientific">marine sediment metagenome</name>
    <dbReference type="NCBI Taxonomy" id="412755"/>
    <lineage>
        <taxon>unclassified sequences</taxon>
        <taxon>metagenomes</taxon>
        <taxon>ecological metagenomes</taxon>
    </lineage>
</organism>
<dbReference type="EMBL" id="BARS01037337">
    <property type="protein sequence ID" value="GAG25175.1"/>
    <property type="molecule type" value="Genomic_DNA"/>
</dbReference>
<accession>X0W3P6</accession>
<dbReference type="AlphaFoldDB" id="X0W3P6"/>